<keyword evidence="10 13" id="KW-0675">Receptor</keyword>
<feature type="repeat" description="FG-GAP" evidence="12">
    <location>
        <begin position="351"/>
        <end position="415"/>
    </location>
</feature>
<feature type="domain" description="Integrin alpha first immunoglubulin-like" evidence="16">
    <location>
        <begin position="534"/>
        <end position="645"/>
    </location>
</feature>
<dbReference type="eggNOG" id="KOG3637">
    <property type="taxonomic scope" value="Eukaryota"/>
</dbReference>
<dbReference type="SMART" id="SM00191">
    <property type="entry name" value="Int_alpha"/>
    <property type="match status" value="3"/>
</dbReference>
<evidence type="ECO:0000256" key="1">
    <source>
        <dbReference type="ARBA" id="ARBA00004479"/>
    </source>
</evidence>
<dbReference type="STRING" id="400682.A0A1X7VKZ8"/>
<evidence type="ECO:0000256" key="5">
    <source>
        <dbReference type="ARBA" id="ARBA00022737"/>
    </source>
</evidence>
<evidence type="ECO:0000256" key="4">
    <source>
        <dbReference type="ARBA" id="ARBA00022729"/>
    </source>
</evidence>
<dbReference type="KEGG" id="aqu:100636987"/>
<dbReference type="EnsemblMetazoa" id="Aqu2.1.41056_001">
    <property type="protein sequence ID" value="Aqu2.1.41056_001"/>
    <property type="gene ID" value="Aqu2.1.41056"/>
</dbReference>
<feature type="domain" description="Integrin alpha second immunoglobulin-like" evidence="17">
    <location>
        <begin position="691"/>
        <end position="805"/>
    </location>
</feature>
<dbReference type="Proteomes" id="UP000007879">
    <property type="component" value="Unassembled WGS sequence"/>
</dbReference>
<evidence type="ECO:0000256" key="10">
    <source>
        <dbReference type="ARBA" id="ARBA00023170"/>
    </source>
</evidence>
<dbReference type="Pfam" id="PF08441">
    <property type="entry name" value="Integrin_A_Ig_1"/>
    <property type="match status" value="1"/>
</dbReference>
<dbReference type="AlphaFoldDB" id="A0A1X7VKZ8"/>
<organism evidence="19">
    <name type="scientific">Amphimedon queenslandica</name>
    <name type="common">Sponge</name>
    <dbReference type="NCBI Taxonomy" id="400682"/>
    <lineage>
        <taxon>Eukaryota</taxon>
        <taxon>Metazoa</taxon>
        <taxon>Porifera</taxon>
        <taxon>Demospongiae</taxon>
        <taxon>Heteroscleromorpha</taxon>
        <taxon>Haplosclerida</taxon>
        <taxon>Niphatidae</taxon>
        <taxon>Amphimedon</taxon>
    </lineage>
</organism>
<keyword evidence="4 15" id="KW-0732">Signal</keyword>
<evidence type="ECO:0000256" key="15">
    <source>
        <dbReference type="SAM" id="SignalP"/>
    </source>
</evidence>
<evidence type="ECO:0000259" key="17">
    <source>
        <dbReference type="Pfam" id="PF20805"/>
    </source>
</evidence>
<dbReference type="SUPFAM" id="SSF69318">
    <property type="entry name" value="Integrin alpha N-terminal domain"/>
    <property type="match status" value="1"/>
</dbReference>
<dbReference type="InterPro" id="IPR048285">
    <property type="entry name" value="Integrin_alpha_Ig-like_2"/>
</dbReference>
<dbReference type="GO" id="GO:0007229">
    <property type="term" value="P:integrin-mediated signaling pathway"/>
    <property type="evidence" value="ECO:0007669"/>
    <property type="project" value="UniProtKB-KW"/>
</dbReference>
<evidence type="ECO:0000313" key="19">
    <source>
        <dbReference type="EnsemblMetazoa" id="Aqu2.1.41056_001"/>
    </source>
</evidence>
<keyword evidence="3 13" id="KW-0812">Transmembrane</keyword>
<comment type="similarity">
    <text evidence="2 13">Belongs to the integrin alpha chain family.</text>
</comment>
<dbReference type="PANTHER" id="PTHR23220:SF133">
    <property type="entry name" value="INTEGRIN ALPHA-PS2"/>
    <property type="match status" value="1"/>
</dbReference>
<reference evidence="19" key="2">
    <citation type="submission" date="2017-05" db="UniProtKB">
        <authorList>
            <consortium name="EnsemblMetazoa"/>
        </authorList>
    </citation>
    <scope>IDENTIFICATION</scope>
</reference>
<dbReference type="Gene3D" id="2.130.10.130">
    <property type="entry name" value="Integrin alpha, N-terminal"/>
    <property type="match status" value="1"/>
</dbReference>
<dbReference type="Gene3D" id="2.60.40.1530">
    <property type="entry name" value="ntegrin, alpha v. Chain A, domain 4"/>
    <property type="match status" value="1"/>
</dbReference>
<comment type="subcellular location">
    <subcellularLocation>
        <location evidence="1 13">Membrane</location>
        <topology evidence="1 13">Single-pass type I membrane protein</topology>
    </subcellularLocation>
</comment>
<dbReference type="Gene3D" id="2.60.40.1510">
    <property type="entry name" value="ntegrin, alpha v. Chain A, domain 3"/>
    <property type="match status" value="1"/>
</dbReference>
<dbReference type="PANTHER" id="PTHR23220">
    <property type="entry name" value="INTEGRIN ALPHA"/>
    <property type="match status" value="1"/>
</dbReference>
<dbReference type="InterPro" id="IPR032695">
    <property type="entry name" value="Integrin_dom_sf"/>
</dbReference>
<evidence type="ECO:0000256" key="14">
    <source>
        <dbReference type="SAM" id="MobiDB-lite"/>
    </source>
</evidence>
<dbReference type="GO" id="GO:0009897">
    <property type="term" value="C:external side of plasma membrane"/>
    <property type="evidence" value="ECO:0007669"/>
    <property type="project" value="TreeGrafter"/>
</dbReference>
<keyword evidence="8 13" id="KW-0401">Integrin</keyword>
<keyword evidence="9 13" id="KW-0472">Membrane</keyword>
<dbReference type="GO" id="GO:0033627">
    <property type="term" value="P:cell adhesion mediated by integrin"/>
    <property type="evidence" value="ECO:0007669"/>
    <property type="project" value="TreeGrafter"/>
</dbReference>
<dbReference type="OrthoDB" id="5317514at2759"/>
<dbReference type="InterPro" id="IPR013519">
    <property type="entry name" value="Int_alpha_beta-p"/>
</dbReference>
<reference evidence="20" key="1">
    <citation type="journal article" date="2010" name="Nature">
        <title>The Amphimedon queenslandica genome and the evolution of animal complexity.</title>
        <authorList>
            <person name="Srivastava M."/>
            <person name="Simakov O."/>
            <person name="Chapman J."/>
            <person name="Fahey B."/>
            <person name="Gauthier M.E."/>
            <person name="Mitros T."/>
            <person name="Richards G.S."/>
            <person name="Conaco C."/>
            <person name="Dacre M."/>
            <person name="Hellsten U."/>
            <person name="Larroux C."/>
            <person name="Putnam N.H."/>
            <person name="Stanke M."/>
            <person name="Adamska M."/>
            <person name="Darling A."/>
            <person name="Degnan S.M."/>
            <person name="Oakley T.H."/>
            <person name="Plachetzki D.C."/>
            <person name="Zhai Y."/>
            <person name="Adamski M."/>
            <person name="Calcino A."/>
            <person name="Cummins S.F."/>
            <person name="Goodstein D.M."/>
            <person name="Harris C."/>
            <person name="Jackson D.J."/>
            <person name="Leys S.P."/>
            <person name="Shu S."/>
            <person name="Woodcroft B.J."/>
            <person name="Vervoort M."/>
            <person name="Kosik K.S."/>
            <person name="Manning G."/>
            <person name="Degnan B.M."/>
            <person name="Rokhsar D.S."/>
        </authorList>
    </citation>
    <scope>NUCLEOTIDE SEQUENCE [LARGE SCALE GENOMIC DNA]</scope>
</reference>
<proteinExistence type="inferred from homology"/>
<feature type="repeat" description="FG-GAP" evidence="12">
    <location>
        <begin position="485"/>
        <end position="547"/>
    </location>
</feature>
<evidence type="ECO:0000256" key="7">
    <source>
        <dbReference type="ARBA" id="ARBA00022989"/>
    </source>
</evidence>
<dbReference type="SUPFAM" id="SSF69179">
    <property type="entry name" value="Integrin domains"/>
    <property type="match status" value="3"/>
</dbReference>
<dbReference type="PRINTS" id="PR01185">
    <property type="entry name" value="INTEGRINA"/>
</dbReference>
<keyword evidence="11" id="KW-0325">Glycoprotein</keyword>
<dbReference type="GO" id="GO:0005178">
    <property type="term" value="F:integrin binding"/>
    <property type="evidence" value="ECO:0007669"/>
    <property type="project" value="TreeGrafter"/>
</dbReference>
<feature type="region of interest" description="Disordered" evidence="14">
    <location>
        <begin position="1121"/>
        <end position="1146"/>
    </location>
</feature>
<name>A0A1X7VKZ8_AMPQE</name>
<sequence length="1146" mass="125408">MRLFLLSLLVGLSIARLDVLKPIVKRSPAAGRPASVGGGSDDQFGFSAVVHQLFEDSTGMSFSEIIDQTVIISGAPRGVYPGGLDLPLDYRACQRYTPAANCSAHNAMIMNYTDEQIIDCYRELRNGLVYSCPLSSGECSALASNDTVEGRYPFDSVGDYTDQCQTELKLGELFSIKNQKMGMTLFSNGSTFLACSPLLVNYLYLSDGSILSHHPSGRCVISGRNLQGFKSLTIDQCNVPDNGVSQHAYCLTGFNKPAIFNSGLVFGQPLWRIQGAAYYFSDPLQSPGSSVRYSRAQTSNFEQYFGYAVATGNLFNKTITNTIISAPIYHDDDAGKTLRERAFIYEDRSIETNIFVNGSSSGEYFGYTLATADLNGDGFDDLLVGAPMYSNFGSPIRTLLGRVYIFTAINNTLTLSKVLQGTEPGGQFGLSVEPIGDTNNDGYDDFAVSAPYEGNGFVYIYYGQEMDESGSIVNTTYQQRINGSAVASQVTDIPSVSSFGFSLSGGTDVDQNGYRDLVIGAYESQSVFVLRTIPVAITNISMTFNTEQVMLQDYDCVYQGNPVACFIATLCSQYEGKGLPSGFSANYTFEEVTGSGQAPRLMFQDGTTGSSIRGPVTYTGPGIPACYNITIFVSNTTISSDISDLLMRATILDIPTDTSPVNTNSVPVDFSASPDIRVSPVTEALQVSTQCGNDFICDSDLQLRISNVIYRKSDPNQLSSDQSQIVIGDTSFVDLIVSLTNVEEDAFNSYLVFDLTNTYFSSATSPNSSITCTLSSDNITQYTCTGIKSPLKSTDPPQIIAIRLTLISSIRGNEDPFDLVISAAIPEQQRNRENDTFLSDNSMRRSIAFAAVSSYTLNMFFIPNTYTYSGARPAALNNISSNLGDRLSLRVSLRNSGPSPYRGYLNIYIPARKPSETASNYYYYPVKLAGADNNLNCASNLNPNNYNTDNVQSSGLQGGAGRRRSRRNLSYLTPKHHNALRIRQTEEMETTFNLDCQATPMECMLIQCNVSLLASGSVISLEIIGFIDERFFQGQTTDYNLKAYVEGDINDGFTVTANSSRDSTANMMFVRMVQPTGGGTEGSFPYLYIIIPVVLAIIFIIILAIALYCLGFFKRRKKAKKEQEEMDPYEDDYNPNDDETKDSKEM</sequence>
<dbReference type="GO" id="GO:0008305">
    <property type="term" value="C:integrin complex"/>
    <property type="evidence" value="ECO:0007669"/>
    <property type="project" value="InterPro"/>
</dbReference>
<dbReference type="InterPro" id="IPR013517">
    <property type="entry name" value="FG-GAP"/>
</dbReference>
<feature type="transmembrane region" description="Helical" evidence="13">
    <location>
        <begin position="1086"/>
        <end position="1113"/>
    </location>
</feature>
<accession>A0A1X7VKZ8</accession>
<keyword evidence="5" id="KW-0677">Repeat</keyword>
<dbReference type="PROSITE" id="PS51470">
    <property type="entry name" value="FG_GAP"/>
    <property type="match status" value="3"/>
</dbReference>
<feature type="compositionally biased region" description="Acidic residues" evidence="14">
    <location>
        <begin position="1124"/>
        <end position="1140"/>
    </location>
</feature>
<evidence type="ECO:0000256" key="8">
    <source>
        <dbReference type="ARBA" id="ARBA00023037"/>
    </source>
</evidence>
<feature type="repeat" description="FG-GAP" evidence="12">
    <location>
        <begin position="416"/>
        <end position="470"/>
    </location>
</feature>
<dbReference type="Pfam" id="PF20806">
    <property type="entry name" value="Integrin_A_Ig_3"/>
    <property type="match status" value="1"/>
</dbReference>
<feature type="chain" id="PRO_5012710959" evidence="15">
    <location>
        <begin position="16"/>
        <end position="1146"/>
    </location>
</feature>
<evidence type="ECO:0000256" key="13">
    <source>
        <dbReference type="RuleBase" id="RU003762"/>
    </source>
</evidence>
<evidence type="ECO:0000259" key="16">
    <source>
        <dbReference type="Pfam" id="PF08441"/>
    </source>
</evidence>
<dbReference type="InParanoid" id="A0A1X7VKZ8"/>
<dbReference type="InterPro" id="IPR028994">
    <property type="entry name" value="Integrin_alpha_N"/>
</dbReference>
<keyword evidence="20" id="KW-1185">Reference proteome</keyword>
<keyword evidence="7 13" id="KW-1133">Transmembrane helix</keyword>
<feature type="signal peptide" evidence="15">
    <location>
        <begin position="1"/>
        <end position="15"/>
    </location>
</feature>
<dbReference type="Pfam" id="PF01839">
    <property type="entry name" value="FG-GAP"/>
    <property type="match status" value="2"/>
</dbReference>
<dbReference type="Pfam" id="PF20805">
    <property type="entry name" value="Integrin_A_Ig_2"/>
    <property type="match status" value="1"/>
</dbReference>
<evidence type="ECO:0000256" key="3">
    <source>
        <dbReference type="ARBA" id="ARBA00022692"/>
    </source>
</evidence>
<dbReference type="Gene3D" id="1.20.5.930">
    <property type="entry name" value="Bicelle-embedded integrin alpha(iib) transmembrane segment"/>
    <property type="match status" value="1"/>
</dbReference>
<evidence type="ECO:0000313" key="20">
    <source>
        <dbReference type="Proteomes" id="UP000007879"/>
    </source>
</evidence>
<dbReference type="EnsemblMetazoa" id="XM_003383625.3">
    <property type="protein sequence ID" value="XP_003383673.2"/>
    <property type="gene ID" value="LOC100636987"/>
</dbReference>
<dbReference type="InterPro" id="IPR013649">
    <property type="entry name" value="Integrin_alpha_Ig-like_1"/>
</dbReference>
<protein>
    <submittedName>
        <fullName evidence="19">Uncharacterized protein</fullName>
    </submittedName>
</protein>
<gene>
    <name evidence="19" type="primary">100636987</name>
</gene>
<evidence type="ECO:0000256" key="6">
    <source>
        <dbReference type="ARBA" id="ARBA00022889"/>
    </source>
</evidence>
<evidence type="ECO:0000256" key="9">
    <source>
        <dbReference type="ARBA" id="ARBA00023136"/>
    </source>
</evidence>
<feature type="domain" description="Integrin alpha third immunoglobulin-like" evidence="18">
    <location>
        <begin position="862"/>
        <end position="1033"/>
    </location>
</feature>
<keyword evidence="6 13" id="KW-0130">Cell adhesion</keyword>
<dbReference type="InterPro" id="IPR000413">
    <property type="entry name" value="Integrin_alpha"/>
</dbReference>
<evidence type="ECO:0000259" key="18">
    <source>
        <dbReference type="Pfam" id="PF20806"/>
    </source>
</evidence>
<dbReference type="GO" id="GO:0098609">
    <property type="term" value="P:cell-cell adhesion"/>
    <property type="evidence" value="ECO:0007669"/>
    <property type="project" value="TreeGrafter"/>
</dbReference>
<evidence type="ECO:0000256" key="2">
    <source>
        <dbReference type="ARBA" id="ARBA00008054"/>
    </source>
</evidence>
<evidence type="ECO:0000256" key="12">
    <source>
        <dbReference type="PROSITE-ProRule" id="PRU00803"/>
    </source>
</evidence>
<evidence type="ECO:0000256" key="11">
    <source>
        <dbReference type="ARBA" id="ARBA00023180"/>
    </source>
</evidence>
<dbReference type="Gene3D" id="2.60.40.1460">
    <property type="entry name" value="Integrin domains. Chain A, domain 2"/>
    <property type="match status" value="1"/>
</dbReference>
<dbReference type="GO" id="GO:0007160">
    <property type="term" value="P:cell-matrix adhesion"/>
    <property type="evidence" value="ECO:0007669"/>
    <property type="project" value="TreeGrafter"/>
</dbReference>
<dbReference type="InterPro" id="IPR048286">
    <property type="entry name" value="Integrin_alpha_Ig-like_3"/>
</dbReference>